<gene>
    <name evidence="13" type="ORF">NHX12_027835</name>
</gene>
<keyword evidence="6" id="KW-1015">Disulfide bond</keyword>
<proteinExistence type="inferred from homology"/>
<feature type="domain" description="Ig-like" evidence="11">
    <location>
        <begin position="1048"/>
        <end position="1130"/>
    </location>
</feature>
<dbReference type="GO" id="GO:0004674">
    <property type="term" value="F:protein serine/threonine kinase activity"/>
    <property type="evidence" value="ECO:0007669"/>
    <property type="project" value="UniProtKB-KW"/>
</dbReference>
<feature type="compositionally biased region" description="Basic and acidic residues" evidence="10">
    <location>
        <begin position="902"/>
        <end position="911"/>
    </location>
</feature>
<feature type="compositionally biased region" description="Polar residues" evidence="10">
    <location>
        <begin position="140"/>
        <end position="152"/>
    </location>
</feature>
<dbReference type="OrthoDB" id="301415at2759"/>
<comment type="catalytic activity">
    <reaction evidence="9">
        <text>L-seryl-[protein] + ATP = O-phospho-L-seryl-[protein] + ADP + H(+)</text>
        <dbReference type="Rhea" id="RHEA:17989"/>
        <dbReference type="Rhea" id="RHEA-COMP:9863"/>
        <dbReference type="Rhea" id="RHEA-COMP:11604"/>
        <dbReference type="ChEBI" id="CHEBI:15378"/>
        <dbReference type="ChEBI" id="CHEBI:29999"/>
        <dbReference type="ChEBI" id="CHEBI:30616"/>
        <dbReference type="ChEBI" id="CHEBI:83421"/>
        <dbReference type="ChEBI" id="CHEBI:456216"/>
        <dbReference type="EC" id="2.7.11.1"/>
    </reaction>
</comment>
<comment type="similarity">
    <text evidence="1">Belongs to the protein kinase superfamily. Alpha-type protein kinase family. ALPK subfamily.</text>
</comment>
<feature type="domain" description="Alpha-type protein kinase" evidence="12">
    <location>
        <begin position="1175"/>
        <end position="1408"/>
    </location>
</feature>
<dbReference type="SUPFAM" id="SSF48726">
    <property type="entry name" value="Immunoglobulin"/>
    <property type="match status" value="1"/>
</dbReference>
<feature type="compositionally biased region" description="Polar residues" evidence="10">
    <location>
        <begin position="328"/>
        <end position="339"/>
    </location>
</feature>
<evidence type="ECO:0000256" key="4">
    <source>
        <dbReference type="ARBA" id="ARBA00022679"/>
    </source>
</evidence>
<dbReference type="PROSITE" id="PS51158">
    <property type="entry name" value="ALPHA_KINASE"/>
    <property type="match status" value="1"/>
</dbReference>
<feature type="region of interest" description="Disordered" evidence="10">
    <location>
        <begin position="296"/>
        <end position="396"/>
    </location>
</feature>
<accession>A0A9Q0EHF0</accession>
<feature type="compositionally biased region" description="Basic and acidic residues" evidence="10">
    <location>
        <begin position="311"/>
        <end position="323"/>
    </location>
</feature>
<evidence type="ECO:0000313" key="14">
    <source>
        <dbReference type="Proteomes" id="UP001148018"/>
    </source>
</evidence>
<feature type="compositionally biased region" description="Basic and acidic residues" evidence="10">
    <location>
        <begin position="581"/>
        <end position="590"/>
    </location>
</feature>
<evidence type="ECO:0000256" key="5">
    <source>
        <dbReference type="ARBA" id="ARBA00022777"/>
    </source>
</evidence>
<comment type="caution">
    <text evidence="13">The sequence shown here is derived from an EMBL/GenBank/DDBJ whole genome shotgun (WGS) entry which is preliminary data.</text>
</comment>
<evidence type="ECO:0000256" key="9">
    <source>
        <dbReference type="ARBA" id="ARBA00048679"/>
    </source>
</evidence>
<dbReference type="Pfam" id="PF02816">
    <property type="entry name" value="Alpha_kinase"/>
    <property type="match status" value="1"/>
</dbReference>
<dbReference type="InterPro" id="IPR011009">
    <property type="entry name" value="Kinase-like_dom_sf"/>
</dbReference>
<dbReference type="Gene3D" id="2.60.40.10">
    <property type="entry name" value="Immunoglobulins"/>
    <property type="match status" value="1"/>
</dbReference>
<feature type="region of interest" description="Disordered" evidence="10">
    <location>
        <begin position="113"/>
        <end position="152"/>
    </location>
</feature>
<sequence>MDQLHPFDPEAVLTPCGLTHKNDNTDPSTLFSDLSSGLTESDLAVEPLFIFESDTQDFLDLSNRSHPALDHQMLSQRPVPQILNSHTRIPSECISLEPGTQFHHQLLLDSNSEPCTQPIELEPPTGTDNAGKDSPPVAYTESTSHVDSQAGQSENPIDLWMDACQYLSADDKGAGRSDSEGIVLNLWGGSVLREEEVCADITTWSWPCPCADTKVSGYSSTEEGDGILRASSGDIGGVWGPPRVERWSSVDSWETALSDWAAIIASPPEEITAAFTEIGAEIDALTQAIARDAEARSAAASAAETPGQASVREDPLNKGREEAVESDFQPQTQTLTAIQDQARPRPDLGDSLGESSSATTSPNTQTDAGVVKEHLEVKPEGSTVTPGEGNKHAGETRSTLDHQDSAYPVDPSLTVSCVTLSSLEECSTVIQIPGCPGISNVLEDSDTDLCQSGGYVGPGDRGGDTSIEEDIVLLHIEEDVDEDLQKESTLSELNTEEPHEGAVYKVTEEDDASQRDSSVQDGDLPRYAPWPTFSDLTGGEPETLQSEASGEDLDHFRNATHALRDTRTPPDVKAGLLGHADKQASRDTPLHHNVPSGEGPNSAMPVAPLGIGCLLLGVTGSLEGDQGCADRVELFHDNKELSCPRTKTRVASPALESTDQSPLRDRGENKTAASVGGTEHSKSSPRELNEESPVCSDKDFSHVCHIGDDTEGYNVQRSIAQEIDALSRDLANLVAVPGDRFLLSEKSRTAYFTLDLVDPFFPRATRETAPKGLQITGDGHRAGREKDLTMPHKTHRSSLTRPKKEKCGTGPLHPAAASCKRLDNLTAHVPVQPPTKGHDSHAKQDSLTGQEGKEDGSVTAGNGPAASVAAPAAKPHGKKKKKHATQNATVVKSEPEPPPPPAKEENVGKQKVMEGKISAFEAKFGTKIGKTKDKLPVISSKLDSVQVDVVQKKKSQHQACPVKEPPNGGTRSDLRPTAPGAQLNDDAVKRRRLSANKFGKMVSALESKLTKAEVSAAPKREEGKAGVDTTRRKAYSEAVQQKTPREEPKVVQPIQAECVSGDPLSLCLWCQFSAVVADHTATWSREGRVLRELKRNGGDESRVSVTISKASLQDLGKYQCVLTSLQGSLTLDYHLTYEVLSEIVVLESPKTIATSPAADVEGQEENVHCSRLLFKEDFLSQQYFGENQPASIVTEAVHFGEGMHRRAFRTKLHGDGLVSRLEPGNTCVLKVHSSLTYGTNSNDELVQKNFNLAVEECQVQNTAREYIKAYSTVAQSAEAFGEVPEIIPIYLVHRPSNDVPYATLEEELIGDFVKYSVRDGKEINLTRRDSEAGQKCCAFQHWVYHKTEGNLLVTDMQGVGMRLTDVGIATCKKGYKGFRGNCATSFIDQFKALHMCNKYCEILGLASLQPKPKKSFSGTKPKPQPSSSSSAVPKKKTFGPTVKGNAR</sequence>
<dbReference type="InterPro" id="IPR007110">
    <property type="entry name" value="Ig-like_dom"/>
</dbReference>
<keyword evidence="3" id="KW-0723">Serine/threonine-protein kinase</keyword>
<evidence type="ECO:0000256" key="10">
    <source>
        <dbReference type="SAM" id="MobiDB-lite"/>
    </source>
</evidence>
<evidence type="ECO:0000256" key="1">
    <source>
        <dbReference type="ARBA" id="ARBA00008651"/>
    </source>
</evidence>
<keyword evidence="14" id="KW-1185">Reference proteome</keyword>
<feature type="compositionally biased region" description="Low complexity" evidence="10">
    <location>
        <begin position="860"/>
        <end position="874"/>
    </location>
</feature>
<feature type="region of interest" description="Disordered" evidence="10">
    <location>
        <begin position="949"/>
        <end position="988"/>
    </location>
</feature>
<feature type="region of interest" description="Disordered" evidence="10">
    <location>
        <begin position="484"/>
        <end position="551"/>
    </location>
</feature>
<feature type="region of interest" description="Disordered" evidence="10">
    <location>
        <begin position="828"/>
        <end position="911"/>
    </location>
</feature>
<organism evidence="13 14">
    <name type="scientific">Muraenolepis orangiensis</name>
    <name type="common">Patagonian moray cod</name>
    <dbReference type="NCBI Taxonomy" id="630683"/>
    <lineage>
        <taxon>Eukaryota</taxon>
        <taxon>Metazoa</taxon>
        <taxon>Chordata</taxon>
        <taxon>Craniata</taxon>
        <taxon>Vertebrata</taxon>
        <taxon>Euteleostomi</taxon>
        <taxon>Actinopterygii</taxon>
        <taxon>Neopterygii</taxon>
        <taxon>Teleostei</taxon>
        <taxon>Neoteleostei</taxon>
        <taxon>Acanthomorphata</taxon>
        <taxon>Zeiogadaria</taxon>
        <taxon>Gadariae</taxon>
        <taxon>Gadiformes</taxon>
        <taxon>Muraenolepidoidei</taxon>
        <taxon>Muraenolepididae</taxon>
        <taxon>Muraenolepis</taxon>
    </lineage>
</organism>
<name>A0A9Q0EHF0_9TELE</name>
<dbReference type="EMBL" id="JANIIK010000043">
    <property type="protein sequence ID" value="KAJ3605791.1"/>
    <property type="molecule type" value="Genomic_DNA"/>
</dbReference>
<protein>
    <recommendedName>
        <fullName evidence="2">non-specific serine/threonine protein kinase</fullName>
        <ecNumber evidence="2">2.7.11.1</ecNumber>
    </recommendedName>
</protein>
<dbReference type="SUPFAM" id="SSF56112">
    <property type="entry name" value="Protein kinase-like (PK-like)"/>
    <property type="match status" value="1"/>
</dbReference>
<dbReference type="Gene3D" id="3.20.200.10">
    <property type="entry name" value="MHCK/EF2 kinase"/>
    <property type="match status" value="1"/>
</dbReference>
<evidence type="ECO:0000259" key="11">
    <source>
        <dbReference type="PROSITE" id="PS50835"/>
    </source>
</evidence>
<feature type="region of interest" description="Disordered" evidence="10">
    <location>
        <begin position="1412"/>
        <end position="1447"/>
    </location>
</feature>
<keyword evidence="4" id="KW-0808">Transferase</keyword>
<dbReference type="InterPro" id="IPR013783">
    <property type="entry name" value="Ig-like_fold"/>
</dbReference>
<evidence type="ECO:0000256" key="6">
    <source>
        <dbReference type="ARBA" id="ARBA00023157"/>
    </source>
</evidence>
<dbReference type="InterPro" id="IPR004166">
    <property type="entry name" value="a-kinase_dom"/>
</dbReference>
<feature type="region of interest" description="Disordered" evidence="10">
    <location>
        <begin position="646"/>
        <end position="695"/>
    </location>
</feature>
<keyword evidence="7" id="KW-0393">Immunoglobulin domain</keyword>
<evidence type="ECO:0000256" key="2">
    <source>
        <dbReference type="ARBA" id="ARBA00012513"/>
    </source>
</evidence>
<feature type="compositionally biased region" description="Basic and acidic residues" evidence="10">
    <location>
        <begin position="778"/>
        <end position="790"/>
    </location>
</feature>
<evidence type="ECO:0000256" key="7">
    <source>
        <dbReference type="ARBA" id="ARBA00023319"/>
    </source>
</evidence>
<evidence type="ECO:0000256" key="3">
    <source>
        <dbReference type="ARBA" id="ARBA00022527"/>
    </source>
</evidence>
<evidence type="ECO:0000313" key="13">
    <source>
        <dbReference type="EMBL" id="KAJ3605791.1"/>
    </source>
</evidence>
<dbReference type="GO" id="GO:0005524">
    <property type="term" value="F:ATP binding"/>
    <property type="evidence" value="ECO:0007669"/>
    <property type="project" value="InterPro"/>
</dbReference>
<dbReference type="EC" id="2.7.11.1" evidence="2"/>
<evidence type="ECO:0000259" key="12">
    <source>
        <dbReference type="PROSITE" id="PS51158"/>
    </source>
</evidence>
<feature type="compositionally biased region" description="Basic and acidic residues" evidence="10">
    <location>
        <begin position="679"/>
        <end position="689"/>
    </location>
</feature>
<feature type="compositionally biased region" description="Basic residues" evidence="10">
    <location>
        <begin position="875"/>
        <end position="884"/>
    </location>
</feature>
<dbReference type="InterPro" id="IPR036179">
    <property type="entry name" value="Ig-like_dom_sf"/>
</dbReference>
<feature type="compositionally biased region" description="Basic and acidic residues" evidence="10">
    <location>
        <begin position="370"/>
        <end position="379"/>
    </location>
</feature>
<dbReference type="PANTHER" id="PTHR47091">
    <property type="entry name" value="ALPHA-PROTEIN KINASE 2-RELATED"/>
    <property type="match status" value="1"/>
</dbReference>
<reference evidence="13" key="1">
    <citation type="submission" date="2022-07" db="EMBL/GenBank/DDBJ databases">
        <title>Chromosome-level genome of Muraenolepis orangiensis.</title>
        <authorList>
            <person name="Kim J."/>
        </authorList>
    </citation>
    <scope>NUCLEOTIDE SEQUENCE</scope>
    <source>
        <strain evidence="13">KU_S4_2022</strain>
        <tissue evidence="13">Muscle</tissue>
    </source>
</reference>
<dbReference type="PANTHER" id="PTHR47091:SF2">
    <property type="entry name" value="ALPHA-PROTEIN KINASE 2"/>
    <property type="match status" value="1"/>
</dbReference>
<feature type="region of interest" description="Disordered" evidence="10">
    <location>
        <begin position="768"/>
        <end position="815"/>
    </location>
</feature>
<evidence type="ECO:0000256" key="8">
    <source>
        <dbReference type="ARBA" id="ARBA00047899"/>
    </source>
</evidence>
<feature type="compositionally biased region" description="Polar residues" evidence="10">
    <location>
        <begin position="353"/>
        <end position="367"/>
    </location>
</feature>
<dbReference type="Proteomes" id="UP001148018">
    <property type="component" value="Unassembled WGS sequence"/>
</dbReference>
<keyword evidence="5" id="KW-0418">Kinase</keyword>
<comment type="catalytic activity">
    <reaction evidence="8">
        <text>L-threonyl-[protein] + ATP = O-phospho-L-threonyl-[protein] + ADP + H(+)</text>
        <dbReference type="Rhea" id="RHEA:46608"/>
        <dbReference type="Rhea" id="RHEA-COMP:11060"/>
        <dbReference type="Rhea" id="RHEA-COMP:11605"/>
        <dbReference type="ChEBI" id="CHEBI:15378"/>
        <dbReference type="ChEBI" id="CHEBI:30013"/>
        <dbReference type="ChEBI" id="CHEBI:30616"/>
        <dbReference type="ChEBI" id="CHEBI:61977"/>
        <dbReference type="ChEBI" id="CHEBI:456216"/>
        <dbReference type="EC" id="2.7.11.1"/>
    </reaction>
</comment>
<dbReference type="PROSITE" id="PS50835">
    <property type="entry name" value="IG_LIKE"/>
    <property type="match status" value="1"/>
</dbReference>
<dbReference type="SMART" id="SM00811">
    <property type="entry name" value="Alpha_kinase"/>
    <property type="match status" value="1"/>
</dbReference>
<feature type="region of interest" description="Disordered" evidence="10">
    <location>
        <begin position="581"/>
        <end position="603"/>
    </location>
</feature>
<feature type="compositionally biased region" description="Basic residues" evidence="10">
    <location>
        <begin position="792"/>
        <end position="804"/>
    </location>
</feature>